<dbReference type="HOGENOM" id="CLU_1486120_0_0_7"/>
<keyword evidence="2" id="KW-1185">Reference proteome</keyword>
<organism evidence="1 2">
    <name type="scientific">Anaeromyxobacter dehalogenans (strain ATCC BAA-258 / DSM 21875 / 2CP-1)</name>
    <dbReference type="NCBI Taxonomy" id="455488"/>
    <lineage>
        <taxon>Bacteria</taxon>
        <taxon>Pseudomonadati</taxon>
        <taxon>Myxococcota</taxon>
        <taxon>Myxococcia</taxon>
        <taxon>Myxococcales</taxon>
        <taxon>Cystobacterineae</taxon>
        <taxon>Anaeromyxobacteraceae</taxon>
        <taxon>Anaeromyxobacter</taxon>
    </lineage>
</organism>
<reference evidence="1" key="1">
    <citation type="submission" date="2009-01" db="EMBL/GenBank/DDBJ databases">
        <title>Complete sequence of Anaeromyxobacter dehalogenans 2CP-1.</title>
        <authorList>
            <consortium name="US DOE Joint Genome Institute"/>
            <person name="Lucas S."/>
            <person name="Copeland A."/>
            <person name="Lapidus A."/>
            <person name="Glavina del Rio T."/>
            <person name="Dalin E."/>
            <person name="Tice H."/>
            <person name="Bruce D."/>
            <person name="Goodwin L."/>
            <person name="Pitluck S."/>
            <person name="Saunders E."/>
            <person name="Brettin T."/>
            <person name="Detter J.C."/>
            <person name="Han C."/>
            <person name="Larimer F."/>
            <person name="Land M."/>
            <person name="Hauser L."/>
            <person name="Kyrpides N."/>
            <person name="Ovchinnikova G."/>
            <person name="Beliaev A.S."/>
            <person name="Richardson P."/>
        </authorList>
    </citation>
    <scope>NUCLEOTIDE SEQUENCE</scope>
    <source>
        <strain evidence="1">2CP-1</strain>
    </source>
</reference>
<dbReference type="Proteomes" id="UP000007089">
    <property type="component" value="Chromosome"/>
</dbReference>
<dbReference type="AlphaFoldDB" id="B8JCP6"/>
<accession>B8JCP6</accession>
<dbReference type="KEGG" id="acp:A2cp1_4449"/>
<dbReference type="EMBL" id="CP001359">
    <property type="protein sequence ID" value="ACL67766.1"/>
    <property type="molecule type" value="Genomic_DNA"/>
</dbReference>
<sequence>MVAEVDHPAANYAVIRFTDHRGHERLIDFLEKICGVDTADLQRTALRVSALDPELRRQGLQFRVIHPVVCMESRLSNTVEYEKYQGEHGLLQARMSVRCARGFLLDLLSAGHIDAVRKLNERVFRFAKGQVARAAFARFQLDAFTAIVVDDRLPAQFRTVRYPQMRRYLERRRARHHDALP</sequence>
<evidence type="ECO:0000313" key="1">
    <source>
        <dbReference type="EMBL" id="ACL67766.1"/>
    </source>
</evidence>
<gene>
    <name evidence="1" type="ordered locus">A2cp1_4449</name>
</gene>
<proteinExistence type="predicted"/>
<evidence type="ECO:0000313" key="2">
    <source>
        <dbReference type="Proteomes" id="UP000007089"/>
    </source>
</evidence>
<protein>
    <submittedName>
        <fullName evidence="1">Uncharacterized protein</fullName>
    </submittedName>
</protein>
<name>B8JCP6_ANAD2</name>